<accession>A0ABZ0J4K0</accession>
<evidence type="ECO:0000313" key="1">
    <source>
        <dbReference type="EMBL" id="WOO32246.1"/>
    </source>
</evidence>
<reference evidence="1 2" key="1">
    <citation type="submission" date="2023-03" db="EMBL/GenBank/DDBJ databases">
        <title>Diaphorobacter basophil sp. nov., isolated from a sewage-treatment plant.</title>
        <authorList>
            <person name="Yang K."/>
        </authorList>
    </citation>
    <scope>NUCLEOTIDE SEQUENCE [LARGE SCALE GENOMIC DNA]</scope>
    <source>
        <strain evidence="1 2">Y-1</strain>
    </source>
</reference>
<dbReference type="Proteomes" id="UP001303211">
    <property type="component" value="Chromosome"/>
</dbReference>
<dbReference type="EMBL" id="CP136921">
    <property type="protein sequence ID" value="WOO32246.1"/>
    <property type="molecule type" value="Genomic_DNA"/>
</dbReference>
<dbReference type="RefSeq" id="WP_317701711.1">
    <property type="nucleotide sequence ID" value="NZ_CP136921.1"/>
</dbReference>
<proteinExistence type="predicted"/>
<organism evidence="1 2">
    <name type="scientific">Diaphorobacter limosus</name>
    <dbReference type="NCBI Taxonomy" id="3036128"/>
    <lineage>
        <taxon>Bacteria</taxon>
        <taxon>Pseudomonadati</taxon>
        <taxon>Pseudomonadota</taxon>
        <taxon>Betaproteobacteria</taxon>
        <taxon>Burkholderiales</taxon>
        <taxon>Comamonadaceae</taxon>
        <taxon>Diaphorobacter</taxon>
    </lineage>
</organism>
<gene>
    <name evidence="1" type="ORF">P4826_17950</name>
</gene>
<sequence length="95" mass="10509">MTMTPSNDTTLALKLPEGAVFEDLKLRRCAQDAIDLDMDLVERICQLNGWDFAKVQANPGPVVSSILSVWYKQHLAEGGQPDATMEALRQQPTAH</sequence>
<protein>
    <submittedName>
        <fullName evidence="1">Uncharacterized protein</fullName>
    </submittedName>
</protein>
<evidence type="ECO:0000313" key="2">
    <source>
        <dbReference type="Proteomes" id="UP001303211"/>
    </source>
</evidence>
<keyword evidence="2" id="KW-1185">Reference proteome</keyword>
<name>A0ABZ0J4K0_9BURK</name>